<organism evidence="2 3">
    <name type="scientific">Phaseolus angularis</name>
    <name type="common">Azuki bean</name>
    <name type="synonym">Vigna angularis</name>
    <dbReference type="NCBI Taxonomy" id="3914"/>
    <lineage>
        <taxon>Eukaryota</taxon>
        <taxon>Viridiplantae</taxon>
        <taxon>Streptophyta</taxon>
        <taxon>Embryophyta</taxon>
        <taxon>Tracheophyta</taxon>
        <taxon>Spermatophyta</taxon>
        <taxon>Magnoliopsida</taxon>
        <taxon>eudicotyledons</taxon>
        <taxon>Gunneridae</taxon>
        <taxon>Pentapetalae</taxon>
        <taxon>rosids</taxon>
        <taxon>fabids</taxon>
        <taxon>Fabales</taxon>
        <taxon>Fabaceae</taxon>
        <taxon>Papilionoideae</taxon>
        <taxon>50 kb inversion clade</taxon>
        <taxon>NPAAA clade</taxon>
        <taxon>indigoferoid/millettioid clade</taxon>
        <taxon>Phaseoleae</taxon>
        <taxon>Vigna</taxon>
    </lineage>
</organism>
<dbReference type="EMBL" id="CM003371">
    <property type="protein sequence ID" value="KOM31584.1"/>
    <property type="molecule type" value="Genomic_DNA"/>
</dbReference>
<dbReference type="Proteomes" id="UP000053144">
    <property type="component" value="Chromosome 1"/>
</dbReference>
<feature type="compositionally biased region" description="Basic and acidic residues" evidence="1">
    <location>
        <begin position="56"/>
        <end position="67"/>
    </location>
</feature>
<protein>
    <submittedName>
        <fullName evidence="2">Uncharacterized protein</fullName>
    </submittedName>
</protein>
<feature type="region of interest" description="Disordered" evidence="1">
    <location>
        <begin position="56"/>
        <end position="78"/>
    </location>
</feature>
<evidence type="ECO:0000313" key="3">
    <source>
        <dbReference type="Proteomes" id="UP000053144"/>
    </source>
</evidence>
<evidence type="ECO:0000313" key="2">
    <source>
        <dbReference type="EMBL" id="KOM31584.1"/>
    </source>
</evidence>
<proteinExistence type="predicted"/>
<sequence>MDDMNQRMVVWPVRKDDVAYWIFFGNESNELSEGCWWRKELSVEVKLAQTAFHPWKEAKGEKEEAQGRPHRQHMSHVEDSSGRPAVCLCALLAEVALWVRADEGIGLSMAQSGSQFQPCSK</sequence>
<reference evidence="3" key="1">
    <citation type="journal article" date="2015" name="Proc. Natl. Acad. Sci. U.S.A.">
        <title>Genome sequencing of adzuki bean (Vigna angularis) provides insight into high starch and low fat accumulation and domestication.</title>
        <authorList>
            <person name="Yang K."/>
            <person name="Tian Z."/>
            <person name="Chen C."/>
            <person name="Luo L."/>
            <person name="Zhao B."/>
            <person name="Wang Z."/>
            <person name="Yu L."/>
            <person name="Li Y."/>
            <person name="Sun Y."/>
            <person name="Li W."/>
            <person name="Chen Y."/>
            <person name="Li Y."/>
            <person name="Zhang Y."/>
            <person name="Ai D."/>
            <person name="Zhao J."/>
            <person name="Shang C."/>
            <person name="Ma Y."/>
            <person name="Wu B."/>
            <person name="Wang M."/>
            <person name="Gao L."/>
            <person name="Sun D."/>
            <person name="Zhang P."/>
            <person name="Guo F."/>
            <person name="Wang W."/>
            <person name="Li Y."/>
            <person name="Wang J."/>
            <person name="Varshney R.K."/>
            <person name="Wang J."/>
            <person name="Ling H.Q."/>
            <person name="Wan P."/>
        </authorList>
    </citation>
    <scope>NUCLEOTIDE SEQUENCE</scope>
    <source>
        <strain evidence="3">cv. Jingnong 6</strain>
    </source>
</reference>
<dbReference type="AlphaFoldDB" id="A0A0L9TN44"/>
<evidence type="ECO:0000256" key="1">
    <source>
        <dbReference type="SAM" id="MobiDB-lite"/>
    </source>
</evidence>
<name>A0A0L9TN44_PHAAN</name>
<dbReference type="Gramene" id="KOM31584">
    <property type="protein sequence ID" value="KOM31584"/>
    <property type="gene ID" value="LR48_Vigan01g113900"/>
</dbReference>
<accession>A0A0L9TN44</accession>
<gene>
    <name evidence="2" type="ORF">LR48_Vigan01g113900</name>
</gene>